<dbReference type="InParanoid" id="B7PVH7"/>
<accession>B7PVH7</accession>
<gene>
    <name evidence="2" type="ORF">IscW_ISCW007366</name>
</gene>
<dbReference type="VEuPathDB" id="VectorBase:ISCP_019404"/>
<evidence type="ECO:0000256" key="1">
    <source>
        <dbReference type="SAM" id="MobiDB-lite"/>
    </source>
</evidence>
<dbReference type="PaxDb" id="6945-B7PVH7"/>
<dbReference type="AlphaFoldDB" id="B7PVH7"/>
<protein>
    <submittedName>
        <fullName evidence="2 3">Uncharacterized protein</fullName>
    </submittedName>
</protein>
<reference evidence="3" key="2">
    <citation type="submission" date="2020-05" db="UniProtKB">
        <authorList>
            <consortium name="EnsemblMetazoa"/>
        </authorList>
    </citation>
    <scope>IDENTIFICATION</scope>
    <source>
        <strain evidence="3">wikel</strain>
    </source>
</reference>
<keyword evidence="4" id="KW-1185">Reference proteome</keyword>
<feature type="region of interest" description="Disordered" evidence="1">
    <location>
        <begin position="1"/>
        <end position="25"/>
    </location>
</feature>
<dbReference type="VEuPathDB" id="VectorBase:ISCI007366"/>
<name>B7PVH7_IXOSC</name>
<dbReference type="Proteomes" id="UP000001555">
    <property type="component" value="Unassembled WGS sequence"/>
</dbReference>
<dbReference type="EMBL" id="DS799749">
    <property type="protein sequence ID" value="EEC10599.1"/>
    <property type="molecule type" value="Genomic_DNA"/>
</dbReference>
<proteinExistence type="predicted"/>
<dbReference type="EMBL" id="ABJB010393034">
    <property type="status" value="NOT_ANNOTATED_CDS"/>
    <property type="molecule type" value="Genomic_DNA"/>
</dbReference>
<evidence type="ECO:0000313" key="4">
    <source>
        <dbReference type="Proteomes" id="UP000001555"/>
    </source>
</evidence>
<evidence type="ECO:0000313" key="3">
    <source>
        <dbReference type="EnsemblMetazoa" id="ISCW007366-PA"/>
    </source>
</evidence>
<organism>
    <name type="scientific">Ixodes scapularis</name>
    <name type="common">Black-legged tick</name>
    <name type="synonym">Deer tick</name>
    <dbReference type="NCBI Taxonomy" id="6945"/>
    <lineage>
        <taxon>Eukaryota</taxon>
        <taxon>Metazoa</taxon>
        <taxon>Ecdysozoa</taxon>
        <taxon>Arthropoda</taxon>
        <taxon>Chelicerata</taxon>
        <taxon>Arachnida</taxon>
        <taxon>Acari</taxon>
        <taxon>Parasitiformes</taxon>
        <taxon>Ixodida</taxon>
        <taxon>Ixodoidea</taxon>
        <taxon>Ixodidae</taxon>
        <taxon>Ixodinae</taxon>
        <taxon>Ixodes</taxon>
    </lineage>
</organism>
<reference evidence="2 4" key="1">
    <citation type="submission" date="2008-03" db="EMBL/GenBank/DDBJ databases">
        <title>Annotation of Ixodes scapularis.</title>
        <authorList>
            <consortium name="Ixodes scapularis Genome Project Consortium"/>
            <person name="Caler E."/>
            <person name="Hannick L.I."/>
            <person name="Bidwell S."/>
            <person name="Joardar V."/>
            <person name="Thiagarajan M."/>
            <person name="Amedeo P."/>
            <person name="Galinsky K.J."/>
            <person name="Schobel S."/>
            <person name="Inman J."/>
            <person name="Hostetler J."/>
            <person name="Miller J."/>
            <person name="Hammond M."/>
            <person name="Megy K."/>
            <person name="Lawson D."/>
            <person name="Kodira C."/>
            <person name="Sutton G."/>
            <person name="Meyer J."/>
            <person name="Hill C.A."/>
            <person name="Birren B."/>
            <person name="Nene V."/>
            <person name="Collins F."/>
            <person name="Alarcon-Chaidez F."/>
            <person name="Wikel S."/>
            <person name="Strausberg R."/>
        </authorList>
    </citation>
    <scope>NUCLEOTIDE SEQUENCE [LARGE SCALE GENOMIC DNA]</scope>
    <source>
        <strain evidence="4">Wikel</strain>
        <strain evidence="2">Wikel colony</strain>
    </source>
</reference>
<dbReference type="VEuPathDB" id="VectorBase:ISCW007366"/>
<dbReference type="EnsemblMetazoa" id="ISCW007366-RA">
    <property type="protein sequence ID" value="ISCW007366-PA"/>
    <property type="gene ID" value="ISCW007366"/>
</dbReference>
<evidence type="ECO:0000313" key="2">
    <source>
        <dbReference type="EMBL" id="EEC10599.1"/>
    </source>
</evidence>
<sequence>MFGVNGAALKRSERATGNNVGDKPLNDMEERVVGLLNVAAMIRIPGAFEIGVAVEVLNGEPFSLPVFGRFTEGSARH</sequence>
<dbReference type="HOGENOM" id="CLU_2640871_0_0_1"/>